<reference evidence="1" key="2">
    <citation type="submission" date="2015-03" db="EMBL/GenBank/DDBJ databases">
        <authorList>
            <person name="Chow C.-E.T."/>
            <person name="Winget D.M."/>
            <person name="White R.A.III."/>
            <person name="Hallam S.J."/>
            <person name="Suttle C.A."/>
        </authorList>
    </citation>
    <scope>NUCLEOTIDE SEQUENCE</scope>
    <source>
        <strain evidence="1">Anoxic2_3</strain>
    </source>
</reference>
<reference evidence="1" key="1">
    <citation type="journal article" date="2015" name="Front. Microbiol.">
        <title>Combining genomic sequencing methods to explore viral diversity and reveal potential virus-host interactions.</title>
        <authorList>
            <person name="Chow C.E."/>
            <person name="Winget D.M."/>
            <person name="White R.A.III."/>
            <person name="Hallam S.J."/>
            <person name="Suttle C.A."/>
        </authorList>
    </citation>
    <scope>NUCLEOTIDE SEQUENCE</scope>
    <source>
        <strain evidence="1">Anoxic2_3</strain>
    </source>
</reference>
<name>A0A0F7L7H8_9VIRU</name>
<sequence length="99" mass="11286">MADHKGRVMSEAWVIIRADFCNMENNSGQAKTEKIAAIRHSRDEVDAWLAKHPLTQRWGWDGKLYPSYRLERHSTVDFTPASIGATISIHNHSEHSTDV</sequence>
<dbReference type="EMBL" id="KR029587">
    <property type="protein sequence ID" value="AKH46951.1"/>
    <property type="molecule type" value="Genomic_DNA"/>
</dbReference>
<protein>
    <submittedName>
        <fullName evidence="1">Uncharacterized protein</fullName>
    </submittedName>
</protein>
<evidence type="ECO:0000313" key="1">
    <source>
        <dbReference type="EMBL" id="AKH46951.1"/>
    </source>
</evidence>
<proteinExistence type="predicted"/>
<accession>A0A0F7L7H8</accession>
<organism evidence="1">
    <name type="scientific">uncultured marine virus</name>
    <dbReference type="NCBI Taxonomy" id="186617"/>
    <lineage>
        <taxon>Viruses</taxon>
        <taxon>environmental samples</taxon>
    </lineage>
</organism>